<dbReference type="OrthoDB" id="10528138at2759"/>
<gene>
    <name evidence="2" type="ORF">CSUI_001819</name>
</gene>
<evidence type="ECO:0000256" key="1">
    <source>
        <dbReference type="SAM" id="MobiDB-lite"/>
    </source>
</evidence>
<dbReference type="RefSeq" id="XP_067926000.1">
    <property type="nucleotide sequence ID" value="XM_068062022.1"/>
</dbReference>
<reference evidence="2 3" key="1">
    <citation type="journal article" date="2017" name="Int. J. Parasitol.">
        <title>The genome of the protozoan parasite Cystoisospora suis and a reverse vaccinology approach to identify vaccine candidates.</title>
        <authorList>
            <person name="Palmieri N."/>
            <person name="Shrestha A."/>
            <person name="Ruttkowski B."/>
            <person name="Beck T."/>
            <person name="Vogl C."/>
            <person name="Tomley F."/>
            <person name="Blake D.P."/>
            <person name="Joachim A."/>
        </authorList>
    </citation>
    <scope>NUCLEOTIDE SEQUENCE [LARGE SCALE GENOMIC DNA]</scope>
    <source>
        <strain evidence="2 3">Wien I</strain>
    </source>
</reference>
<feature type="compositionally biased region" description="Polar residues" evidence="1">
    <location>
        <begin position="543"/>
        <end position="553"/>
    </location>
</feature>
<organism evidence="2 3">
    <name type="scientific">Cystoisospora suis</name>
    <dbReference type="NCBI Taxonomy" id="483139"/>
    <lineage>
        <taxon>Eukaryota</taxon>
        <taxon>Sar</taxon>
        <taxon>Alveolata</taxon>
        <taxon>Apicomplexa</taxon>
        <taxon>Conoidasida</taxon>
        <taxon>Coccidia</taxon>
        <taxon>Eucoccidiorida</taxon>
        <taxon>Eimeriorina</taxon>
        <taxon>Sarcocystidae</taxon>
        <taxon>Cystoisospora</taxon>
    </lineage>
</organism>
<feature type="region of interest" description="Disordered" evidence="1">
    <location>
        <begin position="510"/>
        <end position="558"/>
    </location>
</feature>
<dbReference type="VEuPathDB" id="ToxoDB:CSUI_001819"/>
<protein>
    <submittedName>
        <fullName evidence="2">Uncharacterized protein</fullName>
    </submittedName>
</protein>
<dbReference type="EMBL" id="MIGC01000727">
    <property type="protein sequence ID" value="PHJ24327.1"/>
    <property type="molecule type" value="Genomic_DNA"/>
</dbReference>
<feature type="region of interest" description="Disordered" evidence="1">
    <location>
        <begin position="1381"/>
        <end position="1414"/>
    </location>
</feature>
<dbReference type="GeneID" id="94425233"/>
<keyword evidence="3" id="KW-1185">Reference proteome</keyword>
<proteinExistence type="predicted"/>
<evidence type="ECO:0000313" key="3">
    <source>
        <dbReference type="Proteomes" id="UP000221165"/>
    </source>
</evidence>
<feature type="region of interest" description="Disordered" evidence="1">
    <location>
        <begin position="1002"/>
        <end position="1034"/>
    </location>
</feature>
<sequence length="1469" mass="160855">MPCVLFEDTEGRQGTALHSAYELCCYRRSLDYIWRTRPEYSHLPLRKALENLRSHKEETSPSVRLRLSASGSWLFLLFFFHPATAPVVLLWHIPSRTTCAHLQDAFACTDLSHSASMSRPCFSCTSPSKPTLVNISTAHTVNPSVSQMRPLAESGQGVPLETKAGERDMHTEQEDFFSSTEIEHHPLLLCRGETRLAVASEDNDRVFLFGAPSLHLQRAIEVKGLTGITSVDLFAVPYSTNPEALTCVPKYKPSSTVSSRAASSRGPVPADCPSFSSISSSFFSLSPVTCPVPTLEGLLLTVSCPEANKRTRDEFCWWILSLYDSESGDPVLVRTARAATLHALREPCEDRNENASQKLAPYRPAPPFDTSSFNSSSPSSPCRGGHRPTPSRVVKHCHGTWEKQRRTRTPTDSVALEEEIPPGALPVFRGQVQRCGGSPGPASPLSLYEAYRGKNGTAAGGWENEEDKRVGQESGERGNELKLAGALPSGWNVWCNSRFIVAMQKHTFREHISSPTKSEDEYQRDRERPDEAAMPTQRKNETTGESTCATPSAFTGEGAVRGGRKEEAAVQGHCSFKEAEEFLWREQERKKEQEEMILRKRGFYSIVFWRILGLYRDYSEVERGQKRKGGHELTRLSSCCRLAFPTCVSLSSRRSCTEQISRHSEEQGTRRRENLFSCEGNRNCKGDREDSIVTAHGDSRDPWGWGGKRTYCTDQSVGGQDEGADKSRGEEENSDGQAGEWKEHERGQGHERVVLVLSAKQRKITGRRGCACGVLLEDALLWAPCDRLELRLFILGHQPASGFFPHGYPWDTQSTERRKLGKLSVRGGVTQKGDSGWGLDQERQQSPLQQRRQDRKRCSSLRRKLRVVSPVSGAPSPSARCCCFGRDNRERGGQAALPEGLRLSFLDLPELEEEFYGFSALSCCPVEVLPPPPFSPSCHRSHDGMRSLLEARRSEGTCRLCGRCSGDTSGSEPTGLSCDSSSSGYFSCSSVSLSSSSGISTPSAASPSSLSGDSHLSPSGDTEPDSTRNPHVSSLCPAPPSSACSETRSCCNSCPSSSLLPSSYLVAAGCASGAVVVGILRRCSSVPSASLNSSAPFLSLRAPGCPCTCFSSSNQLSLRIAPFKQMRNPRRQRCKRCGKRRKARNKDGVDWAFAVLWCTSDVAVQGCAVDSFQFCLDASLLLASYGGDLHASVFDLRTGDHLGALPFSTATISPQLVDALRNRVTERKGKDPGEDSEKRASGGIKREERQLARGAEHQRGDSTRRTDNDGERKPLSSLSPSIRCEEEESLFCFEKGEVALSAEVLASTVGAGGRRLVSLVVSGSPAEVSEKEKGILAASRLVETSFLLQSFDFAPCSSIPLPWECTTMAALPSAVPVDLKPEGPVQSSTSTITLDHEEGKTEPQSVCPGAASEEGGRTKCRRWWRTSPLCFLATHPACTRATTSRARDMAIYPRGRREKKLNEVSAENE</sequence>
<feature type="region of interest" description="Disordered" evidence="1">
    <location>
        <begin position="1224"/>
        <end position="1279"/>
    </location>
</feature>
<comment type="caution">
    <text evidence="2">The sequence shown here is derived from an EMBL/GenBank/DDBJ whole genome shotgun (WGS) entry which is preliminary data.</text>
</comment>
<feature type="compositionally biased region" description="Basic and acidic residues" evidence="1">
    <location>
        <begin position="466"/>
        <end position="477"/>
    </location>
</feature>
<feature type="region of interest" description="Disordered" evidence="1">
    <location>
        <begin position="714"/>
        <end position="747"/>
    </location>
</feature>
<evidence type="ECO:0000313" key="2">
    <source>
        <dbReference type="EMBL" id="PHJ24327.1"/>
    </source>
</evidence>
<feature type="compositionally biased region" description="Low complexity" evidence="1">
    <location>
        <begin position="1002"/>
        <end position="1019"/>
    </location>
</feature>
<feature type="compositionally biased region" description="Basic and acidic residues" evidence="1">
    <location>
        <begin position="1224"/>
        <end position="1274"/>
    </location>
</feature>
<feature type="compositionally biased region" description="Basic and acidic residues" evidence="1">
    <location>
        <begin position="510"/>
        <end position="531"/>
    </location>
</feature>
<feature type="region of interest" description="Disordered" evidence="1">
    <location>
        <begin position="457"/>
        <end position="477"/>
    </location>
</feature>
<feature type="compositionally biased region" description="Low complexity" evidence="1">
    <location>
        <begin position="368"/>
        <end position="381"/>
    </location>
</feature>
<accession>A0A2C6L735</accession>
<feature type="region of interest" description="Disordered" evidence="1">
    <location>
        <begin position="348"/>
        <end position="393"/>
    </location>
</feature>
<name>A0A2C6L735_9APIC</name>
<dbReference type="Proteomes" id="UP000221165">
    <property type="component" value="Unassembled WGS sequence"/>
</dbReference>
<feature type="region of interest" description="Disordered" evidence="1">
    <location>
        <begin position="828"/>
        <end position="856"/>
    </location>
</feature>